<keyword evidence="9" id="KW-1185">Reference proteome</keyword>
<keyword evidence="4 6" id="KW-1133">Transmembrane helix</keyword>
<evidence type="ECO:0000313" key="8">
    <source>
        <dbReference type="EMBL" id="MFD1536239.1"/>
    </source>
</evidence>
<evidence type="ECO:0000256" key="4">
    <source>
        <dbReference type="ARBA" id="ARBA00022989"/>
    </source>
</evidence>
<proteinExistence type="predicted"/>
<dbReference type="InterPro" id="IPR051791">
    <property type="entry name" value="Pra-immunoreactive"/>
</dbReference>
<dbReference type="Proteomes" id="UP001597097">
    <property type="component" value="Unassembled WGS sequence"/>
</dbReference>
<feature type="transmembrane region" description="Helical" evidence="6">
    <location>
        <begin position="34"/>
        <end position="52"/>
    </location>
</feature>
<organism evidence="8 9">
    <name type="scientific">Nonomuraea guangzhouensis</name>
    <dbReference type="NCBI Taxonomy" id="1291555"/>
    <lineage>
        <taxon>Bacteria</taxon>
        <taxon>Bacillati</taxon>
        <taxon>Actinomycetota</taxon>
        <taxon>Actinomycetes</taxon>
        <taxon>Streptosporangiales</taxon>
        <taxon>Streptosporangiaceae</taxon>
        <taxon>Nonomuraea</taxon>
    </lineage>
</organism>
<evidence type="ECO:0000259" key="7">
    <source>
        <dbReference type="Pfam" id="PF06271"/>
    </source>
</evidence>
<dbReference type="PANTHER" id="PTHR36115">
    <property type="entry name" value="PROLINE-RICH ANTIGEN HOMOLOG-RELATED"/>
    <property type="match status" value="1"/>
</dbReference>
<evidence type="ECO:0000256" key="1">
    <source>
        <dbReference type="ARBA" id="ARBA00004651"/>
    </source>
</evidence>
<evidence type="ECO:0000256" key="2">
    <source>
        <dbReference type="ARBA" id="ARBA00022475"/>
    </source>
</evidence>
<comment type="caution">
    <text evidence="8">The sequence shown here is derived from an EMBL/GenBank/DDBJ whole genome shotgun (WGS) entry which is preliminary data.</text>
</comment>
<keyword evidence="5 6" id="KW-0472">Membrane</keyword>
<protein>
    <submittedName>
        <fullName evidence="8">RDD family protein</fullName>
    </submittedName>
</protein>
<dbReference type="InterPro" id="IPR010432">
    <property type="entry name" value="RDD"/>
</dbReference>
<evidence type="ECO:0000256" key="6">
    <source>
        <dbReference type="SAM" id="Phobius"/>
    </source>
</evidence>
<sequence length="271" mass="28516">MEITAEGALPALVVLLGLLACLARRDSGVAARRVAGLLVLISVTGPLVSPYRDSICPETIPLLSSAWFRAMAGAWGITQLCLLMAAVLVLAASRAMRPSSGEEPVPSQTGLAWRRAAAALADYLIVTGVLGIVVGPLWAVVDIGPGSHVGYGLLEHVGVFQSSVRPADLAIPSGLFLYFWVPHALWGRTLGKRLLGVRVVAAGPGGRLGAGRVALRTMAFPLLAFVPGVGLLCLFADGLWTLIDPEGRVLHDRWLGTAVVRDRVKNAQPQT</sequence>
<comment type="subcellular location">
    <subcellularLocation>
        <location evidence="1">Cell membrane</location>
        <topology evidence="1">Multi-pass membrane protein</topology>
    </subcellularLocation>
</comment>
<name>A0ABW4G0D3_9ACTN</name>
<gene>
    <name evidence="8" type="ORF">ACFSJ0_04280</name>
</gene>
<feature type="transmembrane region" description="Helical" evidence="6">
    <location>
        <begin position="72"/>
        <end position="92"/>
    </location>
</feature>
<evidence type="ECO:0000256" key="5">
    <source>
        <dbReference type="ARBA" id="ARBA00023136"/>
    </source>
</evidence>
<feature type="transmembrane region" description="Helical" evidence="6">
    <location>
        <begin position="169"/>
        <end position="186"/>
    </location>
</feature>
<dbReference type="EMBL" id="JBHUCM010000005">
    <property type="protein sequence ID" value="MFD1536239.1"/>
    <property type="molecule type" value="Genomic_DNA"/>
</dbReference>
<keyword evidence="2" id="KW-1003">Cell membrane</keyword>
<dbReference type="RefSeq" id="WP_219533700.1">
    <property type="nucleotide sequence ID" value="NZ_JAHKRM010000019.1"/>
</dbReference>
<dbReference type="PANTHER" id="PTHR36115:SF6">
    <property type="entry name" value="PROLINE-RICH ANTIGEN HOMOLOG"/>
    <property type="match status" value="1"/>
</dbReference>
<accession>A0ABW4G0D3</accession>
<keyword evidence="3 6" id="KW-0812">Transmembrane</keyword>
<reference evidence="9" key="1">
    <citation type="journal article" date="2019" name="Int. J. Syst. Evol. Microbiol.">
        <title>The Global Catalogue of Microorganisms (GCM) 10K type strain sequencing project: providing services to taxonomists for standard genome sequencing and annotation.</title>
        <authorList>
            <consortium name="The Broad Institute Genomics Platform"/>
            <consortium name="The Broad Institute Genome Sequencing Center for Infectious Disease"/>
            <person name="Wu L."/>
            <person name="Ma J."/>
        </authorList>
    </citation>
    <scope>NUCLEOTIDE SEQUENCE [LARGE SCALE GENOMIC DNA]</scope>
    <source>
        <strain evidence="9">CGMCC 1.15399</strain>
    </source>
</reference>
<evidence type="ECO:0000256" key="3">
    <source>
        <dbReference type="ARBA" id="ARBA00022692"/>
    </source>
</evidence>
<evidence type="ECO:0000313" key="9">
    <source>
        <dbReference type="Proteomes" id="UP001597097"/>
    </source>
</evidence>
<feature type="transmembrane region" description="Helical" evidence="6">
    <location>
        <begin position="120"/>
        <end position="141"/>
    </location>
</feature>
<feature type="domain" description="RDD" evidence="7">
    <location>
        <begin position="111"/>
        <end position="255"/>
    </location>
</feature>
<feature type="transmembrane region" description="Helical" evidence="6">
    <location>
        <begin position="6"/>
        <end position="22"/>
    </location>
</feature>
<feature type="transmembrane region" description="Helical" evidence="6">
    <location>
        <begin position="222"/>
        <end position="243"/>
    </location>
</feature>
<dbReference type="Pfam" id="PF06271">
    <property type="entry name" value="RDD"/>
    <property type="match status" value="1"/>
</dbReference>